<evidence type="ECO:0008006" key="3">
    <source>
        <dbReference type="Google" id="ProtNLM"/>
    </source>
</evidence>
<organism evidence="1 2">
    <name type="scientific">Nocardia halotolerans</name>
    <dbReference type="NCBI Taxonomy" id="1755878"/>
    <lineage>
        <taxon>Bacteria</taxon>
        <taxon>Bacillati</taxon>
        <taxon>Actinomycetota</taxon>
        <taxon>Actinomycetes</taxon>
        <taxon>Mycobacteriales</taxon>
        <taxon>Nocardiaceae</taxon>
        <taxon>Nocardia</taxon>
    </lineage>
</organism>
<sequence>MQGLPAISIRTATEHDERVLAAIDHTTWSTQVAPVPLWPSETPYFNEGTSPDNVLLAYQDDHVLGYVKLRPSPMPASTGHVQEINGFAARTTKVAASGTCFSTPL</sequence>
<dbReference type="InterPro" id="IPR016181">
    <property type="entry name" value="Acyl_CoA_acyltransferase"/>
</dbReference>
<dbReference type="EMBL" id="JBHSDL010000013">
    <property type="protein sequence ID" value="MFC4374537.1"/>
    <property type="molecule type" value="Genomic_DNA"/>
</dbReference>
<proteinExistence type="predicted"/>
<dbReference type="Gene3D" id="3.40.630.30">
    <property type="match status" value="1"/>
</dbReference>
<keyword evidence="2" id="KW-1185">Reference proteome</keyword>
<gene>
    <name evidence="1" type="ORF">ACFO5K_10530</name>
</gene>
<dbReference type="Proteomes" id="UP001595844">
    <property type="component" value="Unassembled WGS sequence"/>
</dbReference>
<comment type="caution">
    <text evidence="1">The sequence shown here is derived from an EMBL/GenBank/DDBJ whole genome shotgun (WGS) entry which is preliminary data.</text>
</comment>
<dbReference type="SUPFAM" id="SSF55729">
    <property type="entry name" value="Acyl-CoA N-acyltransferases (Nat)"/>
    <property type="match status" value="1"/>
</dbReference>
<dbReference type="RefSeq" id="WP_378559737.1">
    <property type="nucleotide sequence ID" value="NZ_JBHSDL010000013.1"/>
</dbReference>
<reference evidence="2" key="1">
    <citation type="journal article" date="2019" name="Int. J. Syst. Evol. Microbiol.">
        <title>The Global Catalogue of Microorganisms (GCM) 10K type strain sequencing project: providing services to taxonomists for standard genome sequencing and annotation.</title>
        <authorList>
            <consortium name="The Broad Institute Genomics Platform"/>
            <consortium name="The Broad Institute Genome Sequencing Center for Infectious Disease"/>
            <person name="Wu L."/>
            <person name="Ma J."/>
        </authorList>
    </citation>
    <scope>NUCLEOTIDE SEQUENCE [LARGE SCALE GENOMIC DNA]</scope>
    <source>
        <strain evidence="2">IBRC-M 10490</strain>
    </source>
</reference>
<protein>
    <recommendedName>
        <fullName evidence="3">N-acetyltransferase domain-containing protein</fullName>
    </recommendedName>
</protein>
<name>A0ABV8VI93_9NOCA</name>
<accession>A0ABV8VI93</accession>
<evidence type="ECO:0000313" key="2">
    <source>
        <dbReference type="Proteomes" id="UP001595844"/>
    </source>
</evidence>
<evidence type="ECO:0000313" key="1">
    <source>
        <dbReference type="EMBL" id="MFC4374537.1"/>
    </source>
</evidence>